<keyword evidence="6" id="KW-1185">Reference proteome</keyword>
<organism evidence="5 6">
    <name type="scientific">Myroides pelagicus</name>
    <dbReference type="NCBI Taxonomy" id="270914"/>
    <lineage>
        <taxon>Bacteria</taxon>
        <taxon>Pseudomonadati</taxon>
        <taxon>Bacteroidota</taxon>
        <taxon>Flavobacteriia</taxon>
        <taxon>Flavobacteriales</taxon>
        <taxon>Flavobacteriaceae</taxon>
        <taxon>Myroides</taxon>
    </lineage>
</organism>
<dbReference type="RefSeq" id="WP_155036954.1">
    <property type="nucleotide sequence ID" value="NZ_JBHTIG010000007.1"/>
</dbReference>
<proteinExistence type="predicted"/>
<dbReference type="PANTHER" id="PTHR43280:SF32">
    <property type="entry name" value="TRANSCRIPTIONAL REGULATORY PROTEIN"/>
    <property type="match status" value="1"/>
</dbReference>
<keyword evidence="3" id="KW-0804">Transcription</keyword>
<dbReference type="GO" id="GO:0003700">
    <property type="term" value="F:DNA-binding transcription factor activity"/>
    <property type="evidence" value="ECO:0007669"/>
    <property type="project" value="InterPro"/>
</dbReference>
<dbReference type="Proteomes" id="UP000488936">
    <property type="component" value="Unassembled WGS sequence"/>
</dbReference>
<reference evidence="5 6" key="1">
    <citation type="journal article" date="2006" name="Int. J. Syst. Evol. Microbiol.">
        <title>Myroides pelagicus sp. nov., isolated from seawater in Thailand.</title>
        <authorList>
            <person name="Yoon J."/>
            <person name="Maneerat S."/>
            <person name="Kawai F."/>
            <person name="Yokota A."/>
        </authorList>
    </citation>
    <scope>NUCLEOTIDE SEQUENCE [LARGE SCALE GENOMIC DNA]</scope>
    <source>
        <strain evidence="5 6">SM1T</strain>
    </source>
</reference>
<protein>
    <submittedName>
        <fullName evidence="5">Helix-turn-helix domain-containing protein</fullName>
    </submittedName>
</protein>
<comment type="caution">
    <text evidence="5">The sequence shown here is derived from an EMBL/GenBank/DDBJ whole genome shotgun (WGS) entry which is preliminary data.</text>
</comment>
<dbReference type="SUPFAM" id="SSF51215">
    <property type="entry name" value="Regulatory protein AraC"/>
    <property type="match status" value="1"/>
</dbReference>
<dbReference type="EMBL" id="WMJY01000054">
    <property type="protein sequence ID" value="MTH30987.1"/>
    <property type="molecule type" value="Genomic_DNA"/>
</dbReference>
<gene>
    <name evidence="5" type="ORF">GJV77_14005</name>
</gene>
<name>A0A7K1GQ48_9FLAO</name>
<dbReference type="SUPFAM" id="SSF46689">
    <property type="entry name" value="Homeodomain-like"/>
    <property type="match status" value="1"/>
</dbReference>
<dbReference type="InterPro" id="IPR037923">
    <property type="entry name" value="HTH-like"/>
</dbReference>
<evidence type="ECO:0000259" key="4">
    <source>
        <dbReference type="PROSITE" id="PS01124"/>
    </source>
</evidence>
<evidence type="ECO:0000313" key="5">
    <source>
        <dbReference type="EMBL" id="MTH30987.1"/>
    </source>
</evidence>
<keyword evidence="2" id="KW-0238">DNA-binding</keyword>
<dbReference type="InterPro" id="IPR009057">
    <property type="entry name" value="Homeodomain-like_sf"/>
</dbReference>
<dbReference type="Gene3D" id="1.10.10.60">
    <property type="entry name" value="Homeodomain-like"/>
    <property type="match status" value="1"/>
</dbReference>
<sequence>MLSKIELKSTYGIDVGTASYLMHVQEPFTQHKDVYQLLWLEKGEVTITLPTNQKLIKQGDCLFLGKNELFRLTAHSPYSLCYVQFTDSFYCRTELDKHFLNDCKFFDNSKAINSINLKEEQLSFAHYYVRSLIKLNTEDYSDINYMLAHNIVERMLLFIINCHIDKYVQYHKEKLTPLEMQYTIRFNELLRKDVKHQRSVNYYAKQMNISVAKLTQISKEVFGSTPKKVINSVVVNEIKLLLKHTPLTVKEIAFELNFEDVSNFIRFFSTTTGMSPTEYRELK</sequence>
<dbReference type="SMART" id="SM00342">
    <property type="entry name" value="HTH_ARAC"/>
    <property type="match status" value="1"/>
</dbReference>
<evidence type="ECO:0000256" key="1">
    <source>
        <dbReference type="ARBA" id="ARBA00023015"/>
    </source>
</evidence>
<keyword evidence="1" id="KW-0805">Transcription regulation</keyword>
<evidence type="ECO:0000256" key="3">
    <source>
        <dbReference type="ARBA" id="ARBA00023163"/>
    </source>
</evidence>
<evidence type="ECO:0000313" key="6">
    <source>
        <dbReference type="Proteomes" id="UP000488936"/>
    </source>
</evidence>
<dbReference type="OrthoDB" id="2666928at2"/>
<feature type="domain" description="HTH araC/xylS-type" evidence="4">
    <location>
        <begin position="184"/>
        <end position="282"/>
    </location>
</feature>
<dbReference type="AlphaFoldDB" id="A0A7K1GQ48"/>
<evidence type="ECO:0000256" key="2">
    <source>
        <dbReference type="ARBA" id="ARBA00023125"/>
    </source>
</evidence>
<dbReference type="GO" id="GO:0043565">
    <property type="term" value="F:sequence-specific DNA binding"/>
    <property type="evidence" value="ECO:0007669"/>
    <property type="project" value="InterPro"/>
</dbReference>
<dbReference type="PANTHER" id="PTHR43280">
    <property type="entry name" value="ARAC-FAMILY TRANSCRIPTIONAL REGULATOR"/>
    <property type="match status" value="1"/>
</dbReference>
<dbReference type="Pfam" id="PF12833">
    <property type="entry name" value="HTH_18"/>
    <property type="match status" value="1"/>
</dbReference>
<dbReference type="PROSITE" id="PS01124">
    <property type="entry name" value="HTH_ARAC_FAMILY_2"/>
    <property type="match status" value="1"/>
</dbReference>
<dbReference type="InterPro" id="IPR018060">
    <property type="entry name" value="HTH_AraC"/>
</dbReference>
<accession>A0A7K1GQ48</accession>